<organism evidence="2 3">
    <name type="scientific">Gracilibacillus thailandensis</name>
    <dbReference type="NCBI Taxonomy" id="563735"/>
    <lineage>
        <taxon>Bacteria</taxon>
        <taxon>Bacillati</taxon>
        <taxon>Bacillota</taxon>
        <taxon>Bacilli</taxon>
        <taxon>Bacillales</taxon>
        <taxon>Bacillaceae</taxon>
        <taxon>Gracilibacillus</taxon>
    </lineage>
</organism>
<dbReference type="Gene3D" id="3.30.70.270">
    <property type="match status" value="1"/>
</dbReference>
<dbReference type="InterPro" id="IPR029787">
    <property type="entry name" value="Nucleotide_cyclase"/>
</dbReference>
<gene>
    <name evidence="2" type="ORF">GH885_17815</name>
</gene>
<reference evidence="2 3" key="1">
    <citation type="submission" date="2019-10" db="EMBL/GenBank/DDBJ databases">
        <title>Gracilibacillus salitolerans sp. nov., a moderate halophile isolated from a saline soil in northwest China.</title>
        <authorList>
            <person name="Gan L."/>
        </authorList>
    </citation>
    <scope>NUCLEOTIDE SEQUENCE [LARGE SCALE GENOMIC DNA]</scope>
    <source>
        <strain evidence="2 3">TP2-8</strain>
    </source>
</reference>
<dbReference type="NCBIfam" id="TIGR00254">
    <property type="entry name" value="GGDEF"/>
    <property type="match status" value="1"/>
</dbReference>
<proteinExistence type="predicted"/>
<dbReference type="EMBL" id="WJEE01000052">
    <property type="protein sequence ID" value="MRI68166.1"/>
    <property type="molecule type" value="Genomic_DNA"/>
</dbReference>
<dbReference type="SUPFAM" id="SSF55073">
    <property type="entry name" value="Nucleotide cyclase"/>
    <property type="match status" value="1"/>
</dbReference>
<keyword evidence="3" id="KW-1185">Reference proteome</keyword>
<sequence length="317" mass="35960">MRINIGDIVEHSIAVQATINNSEIDQLFKDNYRTHGIIIIENKKPLGMVTRTDFYQKLGSMYGYNLYINRPVSLLMKEEILCFDYQTSITEVSEKAMDRSSNALYDDIVVTKEGQLFGSVSIRSLLMTLASVQSQIASSLNPLTKLPGNRMINDHLKELLSHEKFAVLYVDLDQFKAYNDVYGFSAGDKVIQETASILQANAVKNHGFVGHVGGDDFVVLLYSWDFEIICEQIIANFDQSILSFYKEEHREQGYVKTENRKGEIEEIPLVSISIAVVTNRFRPFDSVDGIVNYAAKIKKECKTHRCSCFISNQFVTC</sequence>
<dbReference type="RefSeq" id="WP_153836675.1">
    <property type="nucleotide sequence ID" value="NZ_JBHUMW010000074.1"/>
</dbReference>
<evidence type="ECO:0000313" key="2">
    <source>
        <dbReference type="EMBL" id="MRI68166.1"/>
    </source>
</evidence>
<dbReference type="AlphaFoldDB" id="A0A6N7R4N2"/>
<feature type="domain" description="GGDEF" evidence="1">
    <location>
        <begin position="163"/>
        <end position="317"/>
    </location>
</feature>
<accession>A0A6N7R4N2</accession>
<dbReference type="Proteomes" id="UP000435187">
    <property type="component" value="Unassembled WGS sequence"/>
</dbReference>
<dbReference type="Gene3D" id="3.10.580.10">
    <property type="entry name" value="CBS-domain"/>
    <property type="match status" value="1"/>
</dbReference>
<comment type="caution">
    <text evidence="2">The sequence shown here is derived from an EMBL/GenBank/DDBJ whole genome shotgun (WGS) entry which is preliminary data.</text>
</comment>
<dbReference type="Pfam" id="PF00571">
    <property type="entry name" value="CBS"/>
    <property type="match status" value="1"/>
</dbReference>
<dbReference type="InterPro" id="IPR050469">
    <property type="entry name" value="Diguanylate_Cyclase"/>
</dbReference>
<dbReference type="SUPFAM" id="SSF54631">
    <property type="entry name" value="CBS-domain pair"/>
    <property type="match status" value="1"/>
</dbReference>
<dbReference type="InterPro" id="IPR046342">
    <property type="entry name" value="CBS_dom_sf"/>
</dbReference>
<dbReference type="PANTHER" id="PTHR45138">
    <property type="entry name" value="REGULATORY COMPONENTS OF SENSORY TRANSDUCTION SYSTEM"/>
    <property type="match status" value="1"/>
</dbReference>
<dbReference type="GO" id="GO:0052621">
    <property type="term" value="F:diguanylate cyclase activity"/>
    <property type="evidence" value="ECO:0007669"/>
    <property type="project" value="TreeGrafter"/>
</dbReference>
<dbReference type="CDD" id="cd01949">
    <property type="entry name" value="GGDEF"/>
    <property type="match status" value="1"/>
</dbReference>
<dbReference type="GO" id="GO:0005886">
    <property type="term" value="C:plasma membrane"/>
    <property type="evidence" value="ECO:0007669"/>
    <property type="project" value="TreeGrafter"/>
</dbReference>
<dbReference type="InterPro" id="IPR000644">
    <property type="entry name" value="CBS_dom"/>
</dbReference>
<dbReference type="InterPro" id="IPR043128">
    <property type="entry name" value="Rev_trsase/Diguanyl_cyclase"/>
</dbReference>
<dbReference type="Pfam" id="PF00990">
    <property type="entry name" value="GGDEF"/>
    <property type="match status" value="1"/>
</dbReference>
<dbReference type="PANTHER" id="PTHR45138:SF25">
    <property type="entry name" value="GGDEF DOMAIN PROTEIN"/>
    <property type="match status" value="1"/>
</dbReference>
<dbReference type="PROSITE" id="PS50887">
    <property type="entry name" value="GGDEF"/>
    <property type="match status" value="1"/>
</dbReference>
<name>A0A6N7R4N2_9BACI</name>
<evidence type="ECO:0000313" key="3">
    <source>
        <dbReference type="Proteomes" id="UP000435187"/>
    </source>
</evidence>
<protein>
    <submittedName>
        <fullName evidence="2">Diguanylate cyclase</fullName>
    </submittedName>
</protein>
<dbReference type="InterPro" id="IPR000160">
    <property type="entry name" value="GGDEF_dom"/>
</dbReference>
<evidence type="ECO:0000259" key="1">
    <source>
        <dbReference type="PROSITE" id="PS50887"/>
    </source>
</evidence>
<dbReference type="GO" id="GO:1902201">
    <property type="term" value="P:negative regulation of bacterial-type flagellum-dependent cell motility"/>
    <property type="evidence" value="ECO:0007669"/>
    <property type="project" value="TreeGrafter"/>
</dbReference>
<dbReference type="GO" id="GO:0043709">
    <property type="term" value="P:cell adhesion involved in single-species biofilm formation"/>
    <property type="evidence" value="ECO:0007669"/>
    <property type="project" value="TreeGrafter"/>
</dbReference>
<dbReference type="SMART" id="SM00267">
    <property type="entry name" value="GGDEF"/>
    <property type="match status" value="1"/>
</dbReference>